<dbReference type="NCBIfam" id="TIGR02568">
    <property type="entry name" value="LcrE"/>
    <property type="match status" value="1"/>
</dbReference>
<proteinExistence type="predicted"/>
<feature type="domain" description="Hypersensitivity response secretion-like HrpJ" evidence="1">
    <location>
        <begin position="56"/>
        <end position="217"/>
    </location>
</feature>
<dbReference type="InterPro" id="IPR013401">
    <property type="entry name" value="T3SS_LcrE"/>
</dbReference>
<keyword evidence="3" id="KW-1185">Reference proteome</keyword>
<dbReference type="EMBL" id="JAGQDC010000004">
    <property type="protein sequence ID" value="MCL1028799.1"/>
    <property type="molecule type" value="Genomic_DNA"/>
</dbReference>
<sequence>MAIGIGGGNTNFNYISDQHGKKLAAKQESLSTNDTGVSDEVLPVEDESPGALLQRFADSTDEMSAVLAQFRNRRDLEKKTGAGAESSFDRVLDEDVHEKVDQILKAVKGTAGLNVNDLLRFVKSLFPDDSDLILVLREMLRRRNLDKVTKGKLEHLLQQAEQQADPKTLKAGINVALKARLFGKALDMSPGLMRESYRNFISSEQHEVLLYQDWVVSYGPEHRTIVVDFMESALISDIDALDPSCSLIEFGSLLSRIGQVKLLRSSDISFVKALMNSTLVKSLGTSERDWLFMMLGVLQSAELFEEYFKHIIKDPQGVNKKTLSQLINLIYRLYQKIPEQLFLNATNKTVLEQELKRCAQEYWLEESIEQRRRIAQQRHNEEHDQNE</sequence>
<protein>
    <submittedName>
        <fullName evidence="2">Type III secretion system gatekeeper subunit SctW</fullName>
    </submittedName>
</protein>
<evidence type="ECO:0000313" key="3">
    <source>
        <dbReference type="Proteomes" id="UP001165275"/>
    </source>
</evidence>
<dbReference type="PRINTS" id="PR01344">
    <property type="entry name" value="INVEPROTEIN"/>
</dbReference>
<name>A0ABT0K9U1_9GAMM</name>
<gene>
    <name evidence="2" type="primary">sctW</name>
    <name evidence="2" type="ORF">KAJ71_07140</name>
</gene>
<comment type="caution">
    <text evidence="2">The sequence shown here is derived from an EMBL/GenBank/DDBJ whole genome shotgun (WGS) entry which is preliminary data.</text>
</comment>
<dbReference type="Gene3D" id="1.10.150.630">
    <property type="match status" value="1"/>
</dbReference>
<reference evidence="2" key="1">
    <citation type="submission" date="2021-04" db="EMBL/GenBank/DDBJ databases">
        <title>Genome sequence of Serratia sp. arafor3.</title>
        <authorList>
            <person name="Besaury L."/>
        </authorList>
    </citation>
    <scope>NUCLEOTIDE SEQUENCE</scope>
    <source>
        <strain evidence="2">Arafor3</strain>
    </source>
</reference>
<dbReference type="Pfam" id="PF07201">
    <property type="entry name" value="HrpJ"/>
    <property type="match status" value="1"/>
</dbReference>
<evidence type="ECO:0000259" key="1">
    <source>
        <dbReference type="Pfam" id="PF07201"/>
    </source>
</evidence>
<dbReference type="SUPFAM" id="SSF140591">
    <property type="entry name" value="Type III secretion system domain"/>
    <property type="match status" value="1"/>
</dbReference>
<evidence type="ECO:0000313" key="2">
    <source>
        <dbReference type="EMBL" id="MCL1028799.1"/>
    </source>
</evidence>
<dbReference type="Proteomes" id="UP001165275">
    <property type="component" value="Unassembled WGS sequence"/>
</dbReference>
<organism evidence="2 3">
    <name type="scientific">Serratia silvae</name>
    <dbReference type="NCBI Taxonomy" id="2824122"/>
    <lineage>
        <taxon>Bacteria</taxon>
        <taxon>Pseudomonadati</taxon>
        <taxon>Pseudomonadota</taxon>
        <taxon>Gammaproteobacteria</taxon>
        <taxon>Enterobacterales</taxon>
        <taxon>Yersiniaceae</taxon>
        <taxon>Serratia</taxon>
    </lineage>
</organism>
<accession>A0ABT0K9U1</accession>
<dbReference type="InterPro" id="IPR010812">
    <property type="entry name" value="HrpJ-like"/>
</dbReference>
<dbReference type="RefSeq" id="WP_248945081.1">
    <property type="nucleotide sequence ID" value="NZ_CBCSGY010000005.1"/>
</dbReference>
<dbReference type="InterPro" id="IPR003520">
    <property type="entry name" value="Invas_InvE"/>
</dbReference>